<evidence type="ECO:0000256" key="1">
    <source>
        <dbReference type="ARBA" id="ARBA00000085"/>
    </source>
</evidence>
<dbReference type="SUPFAM" id="SSF55874">
    <property type="entry name" value="ATPase domain of HSP90 chaperone/DNA topoisomerase II/histidine kinase"/>
    <property type="match status" value="1"/>
</dbReference>
<dbReference type="InterPro" id="IPR005467">
    <property type="entry name" value="His_kinase_dom"/>
</dbReference>
<organism evidence="4 5">
    <name type="scientific">Candidatus Uhrbacteria bacterium GW2011_GWF2_39_13</name>
    <dbReference type="NCBI Taxonomy" id="1618995"/>
    <lineage>
        <taxon>Bacteria</taxon>
        <taxon>Candidatus Uhriibacteriota</taxon>
    </lineage>
</organism>
<dbReference type="Proteomes" id="UP000033935">
    <property type="component" value="Unassembled WGS sequence"/>
</dbReference>
<reference evidence="4 5" key="1">
    <citation type="journal article" date="2015" name="Nature">
        <title>rRNA introns, odd ribosomes, and small enigmatic genomes across a large radiation of phyla.</title>
        <authorList>
            <person name="Brown C.T."/>
            <person name="Hug L.A."/>
            <person name="Thomas B.C."/>
            <person name="Sharon I."/>
            <person name="Castelle C.J."/>
            <person name="Singh A."/>
            <person name="Wilkins M.J."/>
            <person name="Williams K.H."/>
            <person name="Banfield J.F."/>
        </authorList>
    </citation>
    <scope>NUCLEOTIDE SEQUENCE [LARGE SCALE GENOMIC DNA]</scope>
</reference>
<evidence type="ECO:0000256" key="2">
    <source>
        <dbReference type="ARBA" id="ARBA00012438"/>
    </source>
</evidence>
<dbReference type="InterPro" id="IPR004358">
    <property type="entry name" value="Sig_transdc_His_kin-like_C"/>
</dbReference>
<dbReference type="EC" id="2.7.13.3" evidence="2"/>
<sequence>DQALTLKHIPLKEGEHIKIYVKDNGKGINKEDIEHIFEPFFTTKEIGKGTGLGLSMVHGIITGYGGVIYVESEMNEGTTFTILLPRV</sequence>
<comment type="caution">
    <text evidence="4">The sequence shown here is derived from an EMBL/GenBank/DDBJ whole genome shotgun (WGS) entry which is preliminary data.</text>
</comment>
<gene>
    <name evidence="4" type="ORF">UT30_C0050G0007</name>
</gene>
<evidence type="ECO:0000259" key="3">
    <source>
        <dbReference type="PROSITE" id="PS50109"/>
    </source>
</evidence>
<dbReference type="Gene3D" id="3.30.565.10">
    <property type="entry name" value="Histidine kinase-like ATPase, C-terminal domain"/>
    <property type="match status" value="1"/>
</dbReference>
<evidence type="ECO:0000313" key="4">
    <source>
        <dbReference type="EMBL" id="KKR02759.1"/>
    </source>
</evidence>
<dbReference type="GO" id="GO:0004673">
    <property type="term" value="F:protein histidine kinase activity"/>
    <property type="evidence" value="ECO:0007669"/>
    <property type="project" value="UniProtKB-EC"/>
</dbReference>
<dbReference type="PANTHER" id="PTHR43065">
    <property type="entry name" value="SENSOR HISTIDINE KINASE"/>
    <property type="match status" value="1"/>
</dbReference>
<dbReference type="AlphaFoldDB" id="A0A0G0MFD4"/>
<feature type="domain" description="Histidine kinase" evidence="3">
    <location>
        <begin position="1"/>
        <end position="87"/>
    </location>
</feature>
<dbReference type="SMART" id="SM00387">
    <property type="entry name" value="HATPase_c"/>
    <property type="match status" value="1"/>
</dbReference>
<evidence type="ECO:0000313" key="5">
    <source>
        <dbReference type="Proteomes" id="UP000033935"/>
    </source>
</evidence>
<dbReference type="PROSITE" id="PS50109">
    <property type="entry name" value="HIS_KIN"/>
    <property type="match status" value="1"/>
</dbReference>
<name>A0A0G0MFD4_9BACT</name>
<dbReference type="PRINTS" id="PR00344">
    <property type="entry name" value="BCTRLSENSOR"/>
</dbReference>
<feature type="non-terminal residue" evidence="4">
    <location>
        <position position="1"/>
    </location>
</feature>
<proteinExistence type="predicted"/>
<dbReference type="InterPro" id="IPR003594">
    <property type="entry name" value="HATPase_dom"/>
</dbReference>
<dbReference type="Pfam" id="PF02518">
    <property type="entry name" value="HATPase_c"/>
    <property type="match status" value="1"/>
</dbReference>
<accession>A0A0G0MFD4</accession>
<dbReference type="EMBL" id="LBWG01000050">
    <property type="protein sequence ID" value="KKR02759.1"/>
    <property type="molecule type" value="Genomic_DNA"/>
</dbReference>
<protein>
    <recommendedName>
        <fullName evidence="2">histidine kinase</fullName>
        <ecNumber evidence="2">2.7.13.3</ecNumber>
    </recommendedName>
</protein>
<dbReference type="PANTHER" id="PTHR43065:SF42">
    <property type="entry name" value="TWO-COMPONENT SENSOR PPRA"/>
    <property type="match status" value="1"/>
</dbReference>
<dbReference type="InterPro" id="IPR036890">
    <property type="entry name" value="HATPase_C_sf"/>
</dbReference>
<comment type="catalytic activity">
    <reaction evidence="1">
        <text>ATP + protein L-histidine = ADP + protein N-phospho-L-histidine.</text>
        <dbReference type="EC" id="2.7.13.3"/>
    </reaction>
</comment>